<name>A0A4U3B2Z3_9BACI</name>
<dbReference type="PROSITE" id="PS50937">
    <property type="entry name" value="HTH_MERR_2"/>
    <property type="match status" value="1"/>
</dbReference>
<dbReference type="SUPFAM" id="SSF46955">
    <property type="entry name" value="Putative DNA-binding domain"/>
    <property type="match status" value="1"/>
</dbReference>
<proteinExistence type="predicted"/>
<evidence type="ECO:0000313" key="2">
    <source>
        <dbReference type="EMBL" id="TKI94800.1"/>
    </source>
</evidence>
<organism evidence="2 3">
    <name type="scientific">Bacillus wiedmannii</name>
    <dbReference type="NCBI Taxonomy" id="1890302"/>
    <lineage>
        <taxon>Bacteria</taxon>
        <taxon>Bacillati</taxon>
        <taxon>Bacillota</taxon>
        <taxon>Bacilli</taxon>
        <taxon>Bacillales</taxon>
        <taxon>Bacillaceae</taxon>
        <taxon>Bacillus</taxon>
        <taxon>Bacillus cereus group</taxon>
    </lineage>
</organism>
<dbReference type="GO" id="GO:0003677">
    <property type="term" value="F:DNA binding"/>
    <property type="evidence" value="ECO:0007669"/>
    <property type="project" value="UniProtKB-KW"/>
</dbReference>
<evidence type="ECO:0000259" key="1">
    <source>
        <dbReference type="PROSITE" id="PS50937"/>
    </source>
</evidence>
<comment type="caution">
    <text evidence="2">The sequence shown here is derived from an EMBL/GenBank/DDBJ whole genome shotgun (WGS) entry which is preliminary data.</text>
</comment>
<dbReference type="InterPro" id="IPR000551">
    <property type="entry name" value="MerR-type_HTH_dom"/>
</dbReference>
<feature type="domain" description="HTH merR-type" evidence="1">
    <location>
        <begin position="6"/>
        <end position="29"/>
    </location>
</feature>
<gene>
    <name evidence="2" type="ORF">FC699_14745</name>
</gene>
<dbReference type="Proteomes" id="UP000305222">
    <property type="component" value="Unassembled WGS sequence"/>
</dbReference>
<dbReference type="InterPro" id="IPR009061">
    <property type="entry name" value="DNA-bd_dom_put_sf"/>
</dbReference>
<dbReference type="AlphaFoldDB" id="A0A4U3B2Z3"/>
<dbReference type="Pfam" id="PF00376">
    <property type="entry name" value="MerR"/>
    <property type="match status" value="1"/>
</dbReference>
<protein>
    <submittedName>
        <fullName evidence="2">MerR family DNA-binding transcriptional regulator</fullName>
    </submittedName>
</protein>
<dbReference type="GO" id="GO:0006355">
    <property type="term" value="P:regulation of DNA-templated transcription"/>
    <property type="evidence" value="ECO:0007669"/>
    <property type="project" value="InterPro"/>
</dbReference>
<keyword evidence="2" id="KW-0238">DNA-binding</keyword>
<dbReference type="Gene3D" id="1.10.1660.10">
    <property type="match status" value="1"/>
</dbReference>
<sequence length="29" mass="3355">MSNNKKYSIGEFSAKTGTSIRTLHYYDEI</sequence>
<evidence type="ECO:0000313" key="3">
    <source>
        <dbReference type="Proteomes" id="UP000305222"/>
    </source>
</evidence>
<reference evidence="2 3" key="1">
    <citation type="journal article" date="2019" name="Environ. Microbiol.">
        <title>An active ?-lactamase is a part of an orchestrated cell wall stress resistance network of Bacillus subtilis and related rhizosphere species.</title>
        <authorList>
            <person name="Bucher T."/>
            <person name="Keren-Paz A."/>
            <person name="Hausser J."/>
            <person name="Olender T."/>
            <person name="Cytryn E."/>
            <person name="Kolodkin-Gal I."/>
        </authorList>
    </citation>
    <scope>NUCLEOTIDE SEQUENCE [LARGE SCALE GENOMIC DNA]</scope>
    <source>
        <strain evidence="2 3">I5</strain>
    </source>
</reference>
<feature type="non-terminal residue" evidence="2">
    <location>
        <position position="29"/>
    </location>
</feature>
<dbReference type="EMBL" id="SZON01000628">
    <property type="protein sequence ID" value="TKI94800.1"/>
    <property type="molecule type" value="Genomic_DNA"/>
</dbReference>
<accession>A0A4U3B2Z3</accession>